<feature type="non-terminal residue" evidence="1">
    <location>
        <position position="1"/>
    </location>
</feature>
<keyword evidence="2" id="KW-1185">Reference proteome</keyword>
<organism evidence="1 2">
    <name type="scientific">Corchorus capsularis</name>
    <name type="common">Jute</name>
    <dbReference type="NCBI Taxonomy" id="210143"/>
    <lineage>
        <taxon>Eukaryota</taxon>
        <taxon>Viridiplantae</taxon>
        <taxon>Streptophyta</taxon>
        <taxon>Embryophyta</taxon>
        <taxon>Tracheophyta</taxon>
        <taxon>Spermatophyta</taxon>
        <taxon>Magnoliopsida</taxon>
        <taxon>eudicotyledons</taxon>
        <taxon>Gunneridae</taxon>
        <taxon>Pentapetalae</taxon>
        <taxon>rosids</taxon>
        <taxon>malvids</taxon>
        <taxon>Malvales</taxon>
        <taxon>Malvaceae</taxon>
        <taxon>Grewioideae</taxon>
        <taxon>Apeibeae</taxon>
        <taxon>Corchorus</taxon>
    </lineage>
</organism>
<name>A0A1R3JMX3_COCAP</name>
<protein>
    <submittedName>
        <fullName evidence="1">Uncharacterized protein</fullName>
    </submittedName>
</protein>
<accession>A0A1R3JMX3</accession>
<dbReference type="Proteomes" id="UP000188268">
    <property type="component" value="Unassembled WGS sequence"/>
</dbReference>
<dbReference type="EMBL" id="AWWV01007498">
    <property type="protein sequence ID" value="OMO96133.1"/>
    <property type="molecule type" value="Genomic_DNA"/>
</dbReference>
<proteinExistence type="predicted"/>
<sequence length="114" mass="12624">HSAMGSAEINSRRSSSLFHHCNGSSHECLGQGPEEELYGFEFLMESETSQIVVEETRRMLQHGGSSTTNTLNLAAAACGRDKFGYLCTPQSNKDVKRPENCKGNTFNRGCHQQR</sequence>
<evidence type="ECO:0000313" key="2">
    <source>
        <dbReference type="Proteomes" id="UP000188268"/>
    </source>
</evidence>
<dbReference type="OrthoDB" id="994201at2759"/>
<reference evidence="1 2" key="1">
    <citation type="submission" date="2013-09" db="EMBL/GenBank/DDBJ databases">
        <title>Corchorus capsularis genome sequencing.</title>
        <authorList>
            <person name="Alam M."/>
            <person name="Haque M.S."/>
            <person name="Islam M.S."/>
            <person name="Emdad E.M."/>
            <person name="Islam M.M."/>
            <person name="Ahmed B."/>
            <person name="Halim A."/>
            <person name="Hossen Q.M.M."/>
            <person name="Hossain M.Z."/>
            <person name="Ahmed R."/>
            <person name="Khan M.M."/>
            <person name="Islam R."/>
            <person name="Rashid M.M."/>
            <person name="Khan S.A."/>
            <person name="Rahman M.S."/>
            <person name="Alam M."/>
        </authorList>
    </citation>
    <scope>NUCLEOTIDE SEQUENCE [LARGE SCALE GENOMIC DNA]</scope>
    <source>
        <strain evidence="2">cv. CVL-1</strain>
        <tissue evidence="1">Whole seedling</tissue>
    </source>
</reference>
<evidence type="ECO:0000313" key="1">
    <source>
        <dbReference type="EMBL" id="OMO96133.1"/>
    </source>
</evidence>
<dbReference type="AlphaFoldDB" id="A0A1R3JMX3"/>
<dbReference type="Gramene" id="OMO96133">
    <property type="protein sequence ID" value="OMO96133"/>
    <property type="gene ID" value="CCACVL1_05063"/>
</dbReference>
<gene>
    <name evidence="1" type="ORF">CCACVL1_05063</name>
</gene>
<comment type="caution">
    <text evidence="1">The sequence shown here is derived from an EMBL/GenBank/DDBJ whole genome shotgun (WGS) entry which is preliminary data.</text>
</comment>
<dbReference type="OMA" id="FNRGCHQ"/>